<dbReference type="Pfam" id="PF09512">
    <property type="entry name" value="ThiW"/>
    <property type="match status" value="1"/>
</dbReference>
<feature type="transmembrane region" description="Helical" evidence="1">
    <location>
        <begin position="95"/>
        <end position="117"/>
    </location>
</feature>
<comment type="caution">
    <text evidence="2">The sequence shown here is derived from an EMBL/GenBank/DDBJ whole genome shotgun (WGS) entry which is preliminary data.</text>
</comment>
<dbReference type="Proteomes" id="UP001500339">
    <property type="component" value="Unassembled WGS sequence"/>
</dbReference>
<name>A0ABN1J6Z0_9CLOT</name>
<dbReference type="Gene3D" id="1.10.1760.20">
    <property type="match status" value="1"/>
</dbReference>
<dbReference type="InterPro" id="IPR012652">
    <property type="entry name" value="ThiW"/>
</dbReference>
<keyword evidence="3" id="KW-1185">Reference proteome</keyword>
<feature type="transmembrane region" description="Helical" evidence="1">
    <location>
        <begin position="68"/>
        <end position="88"/>
    </location>
</feature>
<evidence type="ECO:0000256" key="1">
    <source>
        <dbReference type="SAM" id="Phobius"/>
    </source>
</evidence>
<evidence type="ECO:0000313" key="3">
    <source>
        <dbReference type="Proteomes" id="UP001500339"/>
    </source>
</evidence>
<reference evidence="2 3" key="1">
    <citation type="journal article" date="2019" name="Int. J. Syst. Evol. Microbiol.">
        <title>The Global Catalogue of Microorganisms (GCM) 10K type strain sequencing project: providing services to taxonomists for standard genome sequencing and annotation.</title>
        <authorList>
            <consortium name="The Broad Institute Genomics Platform"/>
            <consortium name="The Broad Institute Genome Sequencing Center for Infectious Disease"/>
            <person name="Wu L."/>
            <person name="Ma J."/>
        </authorList>
    </citation>
    <scope>NUCLEOTIDE SEQUENCE [LARGE SCALE GENOMIC DNA]</scope>
    <source>
        <strain evidence="2 3">JCM 1405</strain>
    </source>
</reference>
<protein>
    <submittedName>
        <fullName evidence="2">Energy coupling factor transporter S component ThiW</fullName>
    </submittedName>
</protein>
<feature type="transmembrane region" description="Helical" evidence="1">
    <location>
        <begin position="41"/>
        <end position="62"/>
    </location>
</feature>
<feature type="transmembrane region" description="Helical" evidence="1">
    <location>
        <begin position="12"/>
        <end position="29"/>
    </location>
</feature>
<sequence>MEKRSKLLRKLMLAMMVAMGVVISPILRIEGMCPMAHFINILCSVLLGPWYSLLCATLIGVIRMFFMGIPPLALTGAVFGAILSGVFYRASKGKLICAVIGEVIGTGIVGAILSYPVMTFIWGRTGLTWMFYVPSFISGTLIGGIIAFVFLIALRKTGMLAKIQISLGAKVYDKSEADNKQPIANKTEC</sequence>
<keyword evidence="1" id="KW-0472">Membrane</keyword>
<keyword evidence="1" id="KW-1133">Transmembrane helix</keyword>
<gene>
    <name evidence="2" type="primary">thiW</name>
    <name evidence="2" type="ORF">GCM10008905_32270</name>
</gene>
<accession>A0ABN1J6Z0</accession>
<evidence type="ECO:0000313" key="2">
    <source>
        <dbReference type="EMBL" id="GAA0730684.1"/>
    </source>
</evidence>
<dbReference type="EMBL" id="BAAACF010000012">
    <property type="protein sequence ID" value="GAA0730684.1"/>
    <property type="molecule type" value="Genomic_DNA"/>
</dbReference>
<feature type="transmembrane region" description="Helical" evidence="1">
    <location>
        <begin position="129"/>
        <end position="154"/>
    </location>
</feature>
<organism evidence="2 3">
    <name type="scientific">Clostridium malenominatum</name>
    <dbReference type="NCBI Taxonomy" id="1539"/>
    <lineage>
        <taxon>Bacteria</taxon>
        <taxon>Bacillati</taxon>
        <taxon>Bacillota</taxon>
        <taxon>Clostridia</taxon>
        <taxon>Eubacteriales</taxon>
        <taxon>Clostridiaceae</taxon>
        <taxon>Clostridium</taxon>
    </lineage>
</organism>
<dbReference type="NCBIfam" id="TIGR02359">
    <property type="entry name" value="thiW"/>
    <property type="match status" value="1"/>
</dbReference>
<keyword evidence="1" id="KW-0812">Transmembrane</keyword>
<proteinExistence type="predicted"/>
<dbReference type="RefSeq" id="WP_343771379.1">
    <property type="nucleotide sequence ID" value="NZ_BAAACF010000012.1"/>
</dbReference>
<dbReference type="PIRSF" id="PIRSF024534">
    <property type="entry name" value="ThiW"/>
    <property type="match status" value="1"/>
</dbReference>